<dbReference type="Proteomes" id="UP001144347">
    <property type="component" value="Unassembled WGS sequence"/>
</dbReference>
<evidence type="ECO:0000313" key="2">
    <source>
        <dbReference type="EMBL" id="MCZ4245435.1"/>
    </source>
</evidence>
<keyword evidence="3" id="KW-1185">Reference proteome</keyword>
<dbReference type="SUPFAM" id="SSF48452">
    <property type="entry name" value="TPR-like"/>
    <property type="match status" value="1"/>
</dbReference>
<accession>A0ABT4LBZ0</accession>
<dbReference type="InterPro" id="IPR011990">
    <property type="entry name" value="TPR-like_helical_dom_sf"/>
</dbReference>
<name>A0ABT4LBZ0_9SPHI</name>
<proteinExistence type="predicted"/>
<keyword evidence="1" id="KW-0732">Signal</keyword>
<sequence length="199" mass="23289">MKKIIIYSFFLLLFSNQAFPQTKSVKDMYWDYIQIRMSDSKKQETIAKALELLNHKTELNEKQIANLNYHLGRIYESIDEIKAIPYYEECIKFSPNYYVPYLALAAINIKKCNALSAEVNKAGKEKNIPLYKESFTKYKNQVLKTLIYMEKAQACDPDEQMLDMINKYYSSIKDMQALGMLPERLKKLSENCATLLDDE</sequence>
<dbReference type="EMBL" id="JAPWGM010000005">
    <property type="protein sequence ID" value="MCZ4245435.1"/>
    <property type="molecule type" value="Genomic_DNA"/>
</dbReference>
<comment type="caution">
    <text evidence="2">The sequence shown here is derived from an EMBL/GenBank/DDBJ whole genome shotgun (WGS) entry which is preliminary data.</text>
</comment>
<feature type="chain" id="PRO_5047372757" description="Tetratricopeptide repeat protein" evidence="1">
    <location>
        <begin position="21"/>
        <end position="199"/>
    </location>
</feature>
<evidence type="ECO:0000256" key="1">
    <source>
        <dbReference type="SAM" id="SignalP"/>
    </source>
</evidence>
<evidence type="ECO:0000313" key="3">
    <source>
        <dbReference type="Proteomes" id="UP001144347"/>
    </source>
</evidence>
<reference evidence="2" key="1">
    <citation type="submission" date="2022-12" db="EMBL/GenBank/DDBJ databases">
        <title>Genome sequence of HCMS5-2.</title>
        <authorList>
            <person name="Woo H."/>
        </authorList>
    </citation>
    <scope>NUCLEOTIDE SEQUENCE</scope>
    <source>
        <strain evidence="2">HCMS5-2</strain>
    </source>
</reference>
<evidence type="ECO:0008006" key="4">
    <source>
        <dbReference type="Google" id="ProtNLM"/>
    </source>
</evidence>
<dbReference type="Gene3D" id="1.25.40.10">
    <property type="entry name" value="Tetratricopeptide repeat domain"/>
    <property type="match status" value="1"/>
</dbReference>
<organism evidence="2 3">
    <name type="scientific">Pedobacter punctiformis</name>
    <dbReference type="NCBI Taxonomy" id="3004097"/>
    <lineage>
        <taxon>Bacteria</taxon>
        <taxon>Pseudomonadati</taxon>
        <taxon>Bacteroidota</taxon>
        <taxon>Sphingobacteriia</taxon>
        <taxon>Sphingobacteriales</taxon>
        <taxon>Sphingobacteriaceae</taxon>
        <taxon>Pedobacter</taxon>
    </lineage>
</organism>
<protein>
    <recommendedName>
        <fullName evidence="4">Tetratricopeptide repeat protein</fullName>
    </recommendedName>
</protein>
<feature type="signal peptide" evidence="1">
    <location>
        <begin position="1"/>
        <end position="20"/>
    </location>
</feature>
<dbReference type="RefSeq" id="WP_269428490.1">
    <property type="nucleotide sequence ID" value="NZ_JAPWGM010000005.1"/>
</dbReference>
<gene>
    <name evidence="2" type="ORF">O0955_15605</name>
</gene>